<organism evidence="1 2">
    <name type="scientific">Fodinicola feengrottensis</name>
    <dbReference type="NCBI Taxonomy" id="435914"/>
    <lineage>
        <taxon>Bacteria</taxon>
        <taxon>Bacillati</taxon>
        <taxon>Actinomycetota</taxon>
        <taxon>Actinomycetes</taxon>
        <taxon>Mycobacteriales</taxon>
        <taxon>Fodinicola</taxon>
    </lineage>
</organism>
<comment type="caution">
    <text evidence="1">The sequence shown here is derived from an EMBL/GenBank/DDBJ whole genome shotgun (WGS) entry which is preliminary data.</text>
</comment>
<evidence type="ECO:0000313" key="2">
    <source>
        <dbReference type="Proteomes" id="UP001500618"/>
    </source>
</evidence>
<protein>
    <submittedName>
        <fullName evidence="1">Uncharacterized protein</fullName>
    </submittedName>
</protein>
<keyword evidence="2" id="KW-1185">Reference proteome</keyword>
<sequence length="68" mass="7610">MAFPTSRSKDTAYADLDDRQQRLVRTLAHSPNTWLWGDRPFGNFSGMIDAYGLPSSVEKLLAYCEPSG</sequence>
<gene>
    <name evidence="1" type="ORF">GCM10009765_32510</name>
</gene>
<dbReference type="Proteomes" id="UP001500618">
    <property type="component" value="Unassembled WGS sequence"/>
</dbReference>
<reference evidence="2" key="1">
    <citation type="journal article" date="2019" name="Int. J. Syst. Evol. Microbiol.">
        <title>The Global Catalogue of Microorganisms (GCM) 10K type strain sequencing project: providing services to taxonomists for standard genome sequencing and annotation.</title>
        <authorList>
            <consortium name="The Broad Institute Genomics Platform"/>
            <consortium name="The Broad Institute Genome Sequencing Center for Infectious Disease"/>
            <person name="Wu L."/>
            <person name="Ma J."/>
        </authorList>
    </citation>
    <scope>NUCLEOTIDE SEQUENCE [LARGE SCALE GENOMIC DNA]</scope>
    <source>
        <strain evidence="2">JCM 14718</strain>
    </source>
</reference>
<evidence type="ECO:0000313" key="1">
    <source>
        <dbReference type="EMBL" id="GAA1680833.1"/>
    </source>
</evidence>
<name>A0ABN2H2D4_9ACTN</name>
<dbReference type="EMBL" id="BAAANY010000009">
    <property type="protein sequence ID" value="GAA1680833.1"/>
    <property type="molecule type" value="Genomic_DNA"/>
</dbReference>
<accession>A0ABN2H2D4</accession>
<dbReference type="RefSeq" id="WP_344311105.1">
    <property type="nucleotide sequence ID" value="NZ_BAAANY010000009.1"/>
</dbReference>
<proteinExistence type="predicted"/>